<dbReference type="HOGENOM" id="CLU_146999_0_0_1"/>
<organism evidence="2 3">
    <name type="scientific">Oryza sativa subsp. indica</name>
    <name type="common">Rice</name>
    <dbReference type="NCBI Taxonomy" id="39946"/>
    <lineage>
        <taxon>Eukaryota</taxon>
        <taxon>Viridiplantae</taxon>
        <taxon>Streptophyta</taxon>
        <taxon>Embryophyta</taxon>
        <taxon>Tracheophyta</taxon>
        <taxon>Spermatophyta</taxon>
        <taxon>Magnoliopsida</taxon>
        <taxon>Liliopsida</taxon>
        <taxon>Poales</taxon>
        <taxon>Poaceae</taxon>
        <taxon>BOP clade</taxon>
        <taxon>Oryzoideae</taxon>
        <taxon>Oryzeae</taxon>
        <taxon>Oryzinae</taxon>
        <taxon>Oryza</taxon>
        <taxon>Oryza sativa</taxon>
    </lineage>
</organism>
<dbReference type="EMBL" id="CM000127">
    <property type="protein sequence ID" value="EAY87896.1"/>
    <property type="molecule type" value="Genomic_DNA"/>
</dbReference>
<keyword evidence="3" id="KW-1185">Reference proteome</keyword>
<dbReference type="Proteomes" id="UP000007015">
    <property type="component" value="Chromosome 2"/>
</dbReference>
<evidence type="ECO:0000256" key="1">
    <source>
        <dbReference type="SAM" id="MobiDB-lite"/>
    </source>
</evidence>
<feature type="compositionally biased region" description="Basic and acidic residues" evidence="1">
    <location>
        <begin position="71"/>
        <end position="84"/>
    </location>
</feature>
<evidence type="ECO:0000313" key="3">
    <source>
        <dbReference type="Proteomes" id="UP000007015"/>
    </source>
</evidence>
<gene>
    <name evidence="2" type="ORF">OsI_09316</name>
</gene>
<dbReference type="Gramene" id="BGIOSGA005421-TA">
    <property type="protein sequence ID" value="BGIOSGA005421-PA"/>
    <property type="gene ID" value="BGIOSGA005421"/>
</dbReference>
<dbReference type="AlphaFoldDB" id="A2XAN6"/>
<feature type="region of interest" description="Disordered" evidence="1">
    <location>
        <begin position="50"/>
        <end position="84"/>
    </location>
</feature>
<protein>
    <submittedName>
        <fullName evidence="2">Uncharacterized protein</fullName>
    </submittedName>
</protein>
<dbReference type="OMA" id="WQSGAIV"/>
<proteinExistence type="predicted"/>
<sequence>MAPCHLVVVAANLVASSRKPIFGQIWRSNLRVGWIWWMGWQSGAIVGRGIAPKDEESGGDGGRQCRPSSRSRRDGVHVRARPQDIPKLNSISEENVVNKIVEIQIIQQETKDKLYLKHNSSGICNTKSAYKEVVKRENQNTNQMWTVGI</sequence>
<accession>A2XAN6</accession>
<reference evidence="2 3" key="1">
    <citation type="journal article" date="2005" name="PLoS Biol.">
        <title>The genomes of Oryza sativa: a history of duplications.</title>
        <authorList>
            <person name="Yu J."/>
            <person name="Wang J."/>
            <person name="Lin W."/>
            <person name="Li S."/>
            <person name="Li H."/>
            <person name="Zhou J."/>
            <person name="Ni P."/>
            <person name="Dong W."/>
            <person name="Hu S."/>
            <person name="Zeng C."/>
            <person name="Zhang J."/>
            <person name="Zhang Y."/>
            <person name="Li R."/>
            <person name="Xu Z."/>
            <person name="Li S."/>
            <person name="Li X."/>
            <person name="Zheng H."/>
            <person name="Cong L."/>
            <person name="Lin L."/>
            <person name="Yin J."/>
            <person name="Geng J."/>
            <person name="Li G."/>
            <person name="Shi J."/>
            <person name="Liu J."/>
            <person name="Lv H."/>
            <person name="Li J."/>
            <person name="Wang J."/>
            <person name="Deng Y."/>
            <person name="Ran L."/>
            <person name="Shi X."/>
            <person name="Wang X."/>
            <person name="Wu Q."/>
            <person name="Li C."/>
            <person name="Ren X."/>
            <person name="Wang J."/>
            <person name="Wang X."/>
            <person name="Li D."/>
            <person name="Liu D."/>
            <person name="Zhang X."/>
            <person name="Ji Z."/>
            <person name="Zhao W."/>
            <person name="Sun Y."/>
            <person name="Zhang Z."/>
            <person name="Bao J."/>
            <person name="Han Y."/>
            <person name="Dong L."/>
            <person name="Ji J."/>
            <person name="Chen P."/>
            <person name="Wu S."/>
            <person name="Liu J."/>
            <person name="Xiao Y."/>
            <person name="Bu D."/>
            <person name="Tan J."/>
            <person name="Yang L."/>
            <person name="Ye C."/>
            <person name="Zhang J."/>
            <person name="Xu J."/>
            <person name="Zhou Y."/>
            <person name="Yu Y."/>
            <person name="Zhang B."/>
            <person name="Zhuang S."/>
            <person name="Wei H."/>
            <person name="Liu B."/>
            <person name="Lei M."/>
            <person name="Yu H."/>
            <person name="Li Y."/>
            <person name="Xu H."/>
            <person name="Wei S."/>
            <person name="He X."/>
            <person name="Fang L."/>
            <person name="Zhang Z."/>
            <person name="Zhang Y."/>
            <person name="Huang X."/>
            <person name="Su Z."/>
            <person name="Tong W."/>
            <person name="Li J."/>
            <person name="Tong Z."/>
            <person name="Li S."/>
            <person name="Ye J."/>
            <person name="Wang L."/>
            <person name="Fang L."/>
            <person name="Lei T."/>
            <person name="Chen C."/>
            <person name="Chen H."/>
            <person name="Xu Z."/>
            <person name="Li H."/>
            <person name="Huang H."/>
            <person name="Zhang F."/>
            <person name="Xu H."/>
            <person name="Li N."/>
            <person name="Zhao C."/>
            <person name="Li S."/>
            <person name="Dong L."/>
            <person name="Huang Y."/>
            <person name="Li L."/>
            <person name="Xi Y."/>
            <person name="Qi Q."/>
            <person name="Li W."/>
            <person name="Zhang B."/>
            <person name="Hu W."/>
            <person name="Zhang Y."/>
            <person name="Tian X."/>
            <person name="Jiao Y."/>
            <person name="Liang X."/>
            <person name="Jin J."/>
            <person name="Gao L."/>
            <person name="Zheng W."/>
            <person name="Hao B."/>
            <person name="Liu S."/>
            <person name="Wang W."/>
            <person name="Yuan L."/>
            <person name="Cao M."/>
            <person name="McDermott J."/>
            <person name="Samudrala R."/>
            <person name="Wang J."/>
            <person name="Wong G.K."/>
            <person name="Yang H."/>
        </authorList>
    </citation>
    <scope>NUCLEOTIDE SEQUENCE [LARGE SCALE GENOMIC DNA]</scope>
    <source>
        <strain evidence="3">cv. 93-11</strain>
    </source>
</reference>
<name>A2XAN6_ORYSI</name>
<evidence type="ECO:0000313" key="2">
    <source>
        <dbReference type="EMBL" id="EAY87896.1"/>
    </source>
</evidence>